<feature type="compositionally biased region" description="Basic and acidic residues" evidence="1">
    <location>
        <begin position="1"/>
        <end position="12"/>
    </location>
</feature>
<name>A0AAW0GU87_9APHY</name>
<evidence type="ECO:0000256" key="1">
    <source>
        <dbReference type="SAM" id="MobiDB-lite"/>
    </source>
</evidence>
<dbReference type="AlphaFoldDB" id="A0AAW0GU87"/>
<evidence type="ECO:0000313" key="3">
    <source>
        <dbReference type="Proteomes" id="UP001385951"/>
    </source>
</evidence>
<keyword evidence="3" id="KW-1185">Reference proteome</keyword>
<proteinExistence type="predicted"/>
<protein>
    <submittedName>
        <fullName evidence="2">Uncharacterized protein</fullName>
    </submittedName>
</protein>
<accession>A0AAW0GU87</accession>
<organism evidence="2 3">
    <name type="scientific">Cerrena zonata</name>
    <dbReference type="NCBI Taxonomy" id="2478898"/>
    <lineage>
        <taxon>Eukaryota</taxon>
        <taxon>Fungi</taxon>
        <taxon>Dikarya</taxon>
        <taxon>Basidiomycota</taxon>
        <taxon>Agaricomycotina</taxon>
        <taxon>Agaricomycetes</taxon>
        <taxon>Polyporales</taxon>
        <taxon>Cerrenaceae</taxon>
        <taxon>Cerrena</taxon>
    </lineage>
</organism>
<evidence type="ECO:0000313" key="2">
    <source>
        <dbReference type="EMBL" id="KAK7695534.1"/>
    </source>
</evidence>
<gene>
    <name evidence="2" type="ORF">QCA50_000170</name>
</gene>
<dbReference type="Proteomes" id="UP001385951">
    <property type="component" value="Unassembled WGS sequence"/>
</dbReference>
<comment type="caution">
    <text evidence="2">The sequence shown here is derived from an EMBL/GenBank/DDBJ whole genome shotgun (WGS) entry which is preliminary data.</text>
</comment>
<sequence length="178" mass="19526">MPVLRSQKENNSKSRSKPYRRPASPAATPDPKSSSAELVAPPALVPFIYNSFFSHPLIFLQDELELLNHTTLDSGGKNDHELRTAPVLTRGAYLAAGFFERSTQYGVLGSVLGVYDQTQKDVPEDPRVYVNTNAPFSALVCGVQGSGKSHTVSVLLENMFIPDRIILLSAPLRNRCQV</sequence>
<dbReference type="EMBL" id="JASBNA010000001">
    <property type="protein sequence ID" value="KAK7695534.1"/>
    <property type="molecule type" value="Genomic_DNA"/>
</dbReference>
<feature type="region of interest" description="Disordered" evidence="1">
    <location>
        <begin position="1"/>
        <end position="35"/>
    </location>
</feature>
<reference evidence="2 3" key="1">
    <citation type="submission" date="2022-09" db="EMBL/GenBank/DDBJ databases">
        <authorList>
            <person name="Palmer J.M."/>
        </authorList>
    </citation>
    <scope>NUCLEOTIDE SEQUENCE [LARGE SCALE GENOMIC DNA]</scope>
    <source>
        <strain evidence="2 3">DSM 7382</strain>
    </source>
</reference>